<dbReference type="NCBIfam" id="NF005601">
    <property type="entry name" value="PRK07337.1"/>
    <property type="match status" value="1"/>
</dbReference>
<dbReference type="NCBIfam" id="NF006514">
    <property type="entry name" value="PRK08960.1"/>
    <property type="match status" value="1"/>
</dbReference>
<evidence type="ECO:0000256" key="4">
    <source>
        <dbReference type="ARBA" id="ARBA00022679"/>
    </source>
</evidence>
<dbReference type="OrthoDB" id="9803354at2"/>
<evidence type="ECO:0000256" key="5">
    <source>
        <dbReference type="ARBA" id="ARBA00022898"/>
    </source>
</evidence>
<reference evidence="8 11" key="1">
    <citation type="submission" date="2016-08" db="EMBL/GenBank/DDBJ databases">
        <title>Candidatus Dactylopiibacterium carminicum genome sequence.</title>
        <authorList>
            <person name="Ramirez-Puebla S.T."/>
            <person name="Ormeno-Orrillo E."/>
            <person name="Vera-Ponce De Leon A."/>
            <person name="Luis L."/>
            <person name="Sanchez-Flores A."/>
            <person name="Monica R."/>
            <person name="Martinez-Romero E."/>
        </authorList>
    </citation>
    <scope>NUCLEOTIDE SEQUENCE [LARGE SCALE GENOMIC DNA]</scope>
    <source>
        <strain evidence="8">END1</strain>
    </source>
</reference>
<dbReference type="GO" id="GO:0008483">
    <property type="term" value="F:transaminase activity"/>
    <property type="evidence" value="ECO:0007669"/>
    <property type="project" value="UniProtKB-KW"/>
</dbReference>
<evidence type="ECO:0000313" key="8">
    <source>
        <dbReference type="EMBL" id="KAF7597864.1"/>
    </source>
</evidence>
<dbReference type="GO" id="GO:0030170">
    <property type="term" value="F:pyridoxal phosphate binding"/>
    <property type="evidence" value="ECO:0007669"/>
    <property type="project" value="InterPro"/>
</dbReference>
<evidence type="ECO:0000256" key="6">
    <source>
        <dbReference type="RuleBase" id="RU000481"/>
    </source>
</evidence>
<dbReference type="PANTHER" id="PTHR46383:SF2">
    <property type="entry name" value="AMINOTRANSFERASE"/>
    <property type="match status" value="1"/>
</dbReference>
<keyword evidence="5" id="KW-0663">Pyridoxal phosphate</keyword>
<evidence type="ECO:0000256" key="3">
    <source>
        <dbReference type="ARBA" id="ARBA00022576"/>
    </source>
</evidence>
<proteinExistence type="inferred from homology"/>
<dbReference type="InterPro" id="IPR015424">
    <property type="entry name" value="PyrdxlP-dep_Trfase"/>
</dbReference>
<dbReference type="InterPro" id="IPR050596">
    <property type="entry name" value="AspAT/PAT-like"/>
</dbReference>
<evidence type="ECO:0000256" key="1">
    <source>
        <dbReference type="ARBA" id="ARBA00001933"/>
    </source>
</evidence>
<keyword evidence="11" id="KW-1185">Reference proteome</keyword>
<dbReference type="RefSeq" id="WP_095525895.1">
    <property type="nucleotide sequence ID" value="NZ_MDUX01000082.1"/>
</dbReference>
<dbReference type="InterPro" id="IPR004838">
    <property type="entry name" value="NHTrfase_class1_PyrdxlP-BS"/>
</dbReference>
<evidence type="ECO:0000259" key="7">
    <source>
        <dbReference type="Pfam" id="PF00155"/>
    </source>
</evidence>
<dbReference type="InterPro" id="IPR015421">
    <property type="entry name" value="PyrdxlP-dep_Trfase_major"/>
</dbReference>
<dbReference type="Pfam" id="PF00155">
    <property type="entry name" value="Aminotran_1_2"/>
    <property type="match status" value="1"/>
</dbReference>
<name>A0A272EMV8_9RHOO</name>
<organism evidence="9 10">
    <name type="scientific">Candidatus Dactylopiibacterium carminicum</name>
    <dbReference type="NCBI Taxonomy" id="857335"/>
    <lineage>
        <taxon>Bacteria</taxon>
        <taxon>Pseudomonadati</taxon>
        <taxon>Pseudomonadota</taxon>
        <taxon>Betaproteobacteria</taxon>
        <taxon>Rhodocyclales</taxon>
        <taxon>Rhodocyclaceae</taxon>
        <taxon>Candidatus Dactylopiibacterium</taxon>
    </lineage>
</organism>
<dbReference type="EC" id="2.6.1.-" evidence="6"/>
<accession>A0A272EMV8</accession>
<keyword evidence="3 6" id="KW-0032">Aminotransferase</keyword>
<evidence type="ECO:0000313" key="9">
    <source>
        <dbReference type="EMBL" id="PAS91457.1"/>
    </source>
</evidence>
<dbReference type="Proteomes" id="UP000216107">
    <property type="component" value="Unassembled WGS sequence"/>
</dbReference>
<reference evidence="9 10" key="2">
    <citation type="submission" date="2017-07" db="EMBL/GenBank/DDBJ databases">
        <title>Candidatus Dactylopiibacterium carminicum, a nitrogen-fixing symbiont of the cochineal insect Dactylopius coccus and Dactylopius opuntiae (Hemiptera: Coccoidea: Dactylopiidae).</title>
        <authorList>
            <person name="Vera A."/>
        </authorList>
    </citation>
    <scope>NUCLEOTIDE SEQUENCE [LARGE SCALE GENOMIC DNA]</scope>
    <source>
        <strain evidence="9 10">NFDCM</strain>
    </source>
</reference>
<comment type="caution">
    <text evidence="9">The sequence shown here is derived from an EMBL/GenBank/DDBJ whole genome shotgun (WGS) entry which is preliminary data.</text>
</comment>
<evidence type="ECO:0000313" key="10">
    <source>
        <dbReference type="Proteomes" id="UP000216107"/>
    </source>
</evidence>
<protein>
    <recommendedName>
        <fullName evidence="6">Aminotransferase</fullName>
        <ecNumber evidence="6">2.6.1.-</ecNumber>
    </recommendedName>
</protein>
<comment type="cofactor">
    <cofactor evidence="1 6">
        <name>pyridoxal 5'-phosphate</name>
        <dbReference type="ChEBI" id="CHEBI:597326"/>
    </cofactor>
</comment>
<dbReference type="InterPro" id="IPR004839">
    <property type="entry name" value="Aminotransferase_I/II_large"/>
</dbReference>
<dbReference type="EMBL" id="MDUX01000082">
    <property type="protein sequence ID" value="KAF7597864.1"/>
    <property type="molecule type" value="Genomic_DNA"/>
</dbReference>
<dbReference type="PROSITE" id="PS00105">
    <property type="entry name" value="AA_TRANSFER_CLASS_1"/>
    <property type="match status" value="1"/>
</dbReference>
<dbReference type="Proteomes" id="UP000623509">
    <property type="component" value="Unassembled WGS sequence"/>
</dbReference>
<dbReference type="Gene3D" id="3.40.640.10">
    <property type="entry name" value="Type I PLP-dependent aspartate aminotransferase-like (Major domain)"/>
    <property type="match status" value="1"/>
</dbReference>
<sequence length="391" mass="41854">MPDKIFPAGPIARRADGIPPFHVMELLSRAHELAAQGRDIIHMEVGEPDFPVAAPVLAAAQAFLGAGRVEYTPAAGLPALREGIAAHYAARFGVTVDPARILVTAGASGALLLALAGLTEFGDRWLLPDPGYPCNRQFVQAFGGEVDSLNVRAEEAFQPTAASVAGAWQARTRGLMVASPANPTGTLIARETLAGILAEVRARNGACVVDEIYQGLTYGRAPETALSLGDDMFVINSFSKYFGLTGWRLGWLVAPAPYVRALEKLAQHYTICASTVAQHAALAAFSPEALAIFEARREAFSQRRTCLLAGLRELGFGVPAEPEGAFYVYADVSRHAPDSAAFAHRLLEETGVAATPGVDFGAREPQRWLRFAYTTDVARIEEALARMKKLL</sequence>
<keyword evidence="4 6" id="KW-0808">Transferase</keyword>
<dbReference type="EMBL" id="NMRN01000084">
    <property type="protein sequence ID" value="PAS91457.1"/>
    <property type="molecule type" value="Genomic_DNA"/>
</dbReference>
<dbReference type="SUPFAM" id="SSF53383">
    <property type="entry name" value="PLP-dependent transferases"/>
    <property type="match status" value="1"/>
</dbReference>
<dbReference type="PANTHER" id="PTHR46383">
    <property type="entry name" value="ASPARTATE AMINOTRANSFERASE"/>
    <property type="match status" value="1"/>
</dbReference>
<evidence type="ECO:0000313" key="11">
    <source>
        <dbReference type="Proteomes" id="UP000623509"/>
    </source>
</evidence>
<dbReference type="CDD" id="cd00609">
    <property type="entry name" value="AAT_like"/>
    <property type="match status" value="1"/>
</dbReference>
<dbReference type="GO" id="GO:0006520">
    <property type="term" value="P:amino acid metabolic process"/>
    <property type="evidence" value="ECO:0007669"/>
    <property type="project" value="InterPro"/>
</dbReference>
<dbReference type="AlphaFoldDB" id="A0A272EMV8"/>
<evidence type="ECO:0000256" key="2">
    <source>
        <dbReference type="ARBA" id="ARBA00007441"/>
    </source>
</evidence>
<feature type="domain" description="Aminotransferase class I/classII large" evidence="7">
    <location>
        <begin position="39"/>
        <end position="386"/>
    </location>
</feature>
<comment type="similarity">
    <text evidence="2 6">Belongs to the class-I pyridoxal-phosphate-dependent aminotransferase family.</text>
</comment>
<gene>
    <name evidence="8" type="ORF">BGI27_16395</name>
    <name evidence="9" type="ORF">CGU29_16380</name>
</gene>